<keyword evidence="3" id="KW-1185">Reference proteome</keyword>
<comment type="caution">
    <text evidence="2">The sequence shown here is derived from an EMBL/GenBank/DDBJ whole genome shotgun (WGS) entry which is preliminary data.</text>
</comment>
<evidence type="ECO:0000313" key="2">
    <source>
        <dbReference type="EMBL" id="KAG5573038.1"/>
    </source>
</evidence>
<gene>
    <name evidence="2" type="ORF">H5410_062804</name>
</gene>
<sequence>MLENMILPLTLPQQYTVAIRVYQCSRQNNIIRFCDARKGKGQEMDTMANSYASTSHYIGILRALTTDMTHANWIIDTGASNHMVHNFSLISQSTHLDVKSNMKVNLPTGDQNTHRTTTTQEKRRHAHTVFSAHENLDIHDLKHNLIAKNKMDRVYLSRSSEMRLRTEER</sequence>
<proteinExistence type="predicted"/>
<feature type="compositionally biased region" description="Polar residues" evidence="1">
    <location>
        <begin position="108"/>
        <end position="119"/>
    </location>
</feature>
<accession>A0A9J5WDS8</accession>
<dbReference type="AlphaFoldDB" id="A0A9J5WDS8"/>
<dbReference type="OrthoDB" id="1304467at2759"/>
<evidence type="ECO:0000313" key="3">
    <source>
        <dbReference type="Proteomes" id="UP000824120"/>
    </source>
</evidence>
<reference evidence="2 3" key="1">
    <citation type="submission" date="2020-09" db="EMBL/GenBank/DDBJ databases">
        <title>De no assembly of potato wild relative species, Solanum commersonii.</title>
        <authorList>
            <person name="Cho K."/>
        </authorList>
    </citation>
    <scope>NUCLEOTIDE SEQUENCE [LARGE SCALE GENOMIC DNA]</scope>
    <source>
        <strain evidence="2">LZ3.2</strain>
        <tissue evidence="2">Leaf</tissue>
    </source>
</reference>
<evidence type="ECO:0000256" key="1">
    <source>
        <dbReference type="SAM" id="MobiDB-lite"/>
    </source>
</evidence>
<dbReference type="Proteomes" id="UP000824120">
    <property type="component" value="Chromosome 12"/>
</dbReference>
<dbReference type="EMBL" id="JACXVP010000012">
    <property type="protein sequence ID" value="KAG5573038.1"/>
    <property type="molecule type" value="Genomic_DNA"/>
</dbReference>
<protein>
    <submittedName>
        <fullName evidence="2">Uncharacterized protein</fullName>
    </submittedName>
</protein>
<feature type="region of interest" description="Disordered" evidence="1">
    <location>
        <begin position="104"/>
        <end position="123"/>
    </location>
</feature>
<organism evidence="2 3">
    <name type="scientific">Solanum commersonii</name>
    <name type="common">Commerson's wild potato</name>
    <name type="synonym">Commerson's nightshade</name>
    <dbReference type="NCBI Taxonomy" id="4109"/>
    <lineage>
        <taxon>Eukaryota</taxon>
        <taxon>Viridiplantae</taxon>
        <taxon>Streptophyta</taxon>
        <taxon>Embryophyta</taxon>
        <taxon>Tracheophyta</taxon>
        <taxon>Spermatophyta</taxon>
        <taxon>Magnoliopsida</taxon>
        <taxon>eudicotyledons</taxon>
        <taxon>Gunneridae</taxon>
        <taxon>Pentapetalae</taxon>
        <taxon>asterids</taxon>
        <taxon>lamiids</taxon>
        <taxon>Solanales</taxon>
        <taxon>Solanaceae</taxon>
        <taxon>Solanoideae</taxon>
        <taxon>Solaneae</taxon>
        <taxon>Solanum</taxon>
    </lineage>
</organism>
<name>A0A9J5WDS8_SOLCO</name>